<evidence type="ECO:0000313" key="2">
    <source>
        <dbReference type="Proteomes" id="UP000306753"/>
    </source>
</evidence>
<evidence type="ECO:0000313" key="1">
    <source>
        <dbReference type="EMBL" id="TLX58299.1"/>
    </source>
</evidence>
<organism evidence="1 2">
    <name type="scientific">Stutzerimonas nosocomialis</name>
    <dbReference type="NCBI Taxonomy" id="1056496"/>
    <lineage>
        <taxon>Bacteria</taxon>
        <taxon>Pseudomonadati</taxon>
        <taxon>Pseudomonadota</taxon>
        <taxon>Gammaproteobacteria</taxon>
        <taxon>Pseudomonadales</taxon>
        <taxon>Pseudomonadaceae</taxon>
        <taxon>Stutzerimonas</taxon>
    </lineage>
</organism>
<gene>
    <name evidence="1" type="ORF">DN820_22260</name>
</gene>
<feature type="non-terminal residue" evidence="1">
    <location>
        <position position="74"/>
    </location>
</feature>
<dbReference type="Proteomes" id="UP000306753">
    <property type="component" value="Unassembled WGS sequence"/>
</dbReference>
<proteinExistence type="predicted"/>
<dbReference type="AlphaFoldDB" id="A0A5R9Q7L6"/>
<comment type="caution">
    <text evidence="1">The sequence shown here is derived from an EMBL/GenBank/DDBJ whole genome shotgun (WGS) entry which is preliminary data.</text>
</comment>
<dbReference type="EMBL" id="QLAG01000070">
    <property type="protein sequence ID" value="TLX58299.1"/>
    <property type="molecule type" value="Genomic_DNA"/>
</dbReference>
<dbReference type="SUPFAM" id="SSF56954">
    <property type="entry name" value="Outer membrane efflux proteins (OEP)"/>
    <property type="match status" value="1"/>
</dbReference>
<keyword evidence="2" id="KW-1185">Reference proteome</keyword>
<accession>A0A5R9Q7L6</accession>
<sequence length="74" mass="7902">MYQKKRLYLLASGLLGLGLALMSLEVGAQDGLTLERAVSLAYERNPEFSAARSEIGIASGLRRQAGVIPNPELG</sequence>
<protein>
    <submittedName>
        <fullName evidence="1">TolC family protein</fullName>
    </submittedName>
</protein>
<reference evidence="1 2" key="1">
    <citation type="journal article" date="2017" name="Eur. J. Clin. Microbiol. Infect. Dis.">
        <title>Uncommonly isolated clinical Pseudomonas: identification and phylogenetic assignation.</title>
        <authorList>
            <person name="Mulet M."/>
            <person name="Gomila M."/>
            <person name="Ramirez A."/>
            <person name="Cardew S."/>
            <person name="Moore E.R."/>
            <person name="Lalucat J."/>
            <person name="Garcia-Valdes E."/>
        </authorList>
    </citation>
    <scope>NUCLEOTIDE SEQUENCE [LARGE SCALE GENOMIC DNA]</scope>
    <source>
        <strain evidence="1 2">SD129</strain>
    </source>
</reference>
<name>A0A5R9Q7L6_9GAMM</name>